<dbReference type="Pfam" id="PF14104">
    <property type="entry name" value="DUF4277"/>
    <property type="match status" value="1"/>
</dbReference>
<organism evidence="2 3">
    <name type="scientific">Candidatus Methanocrinis alkalitolerans</name>
    <dbReference type="NCBI Taxonomy" id="3033395"/>
    <lineage>
        <taxon>Archaea</taxon>
        <taxon>Methanobacteriati</taxon>
        <taxon>Methanobacteriota</taxon>
        <taxon>Stenosarchaea group</taxon>
        <taxon>Methanomicrobia</taxon>
        <taxon>Methanotrichales</taxon>
        <taxon>Methanotrichaceae</taxon>
        <taxon>Methanocrinis</taxon>
    </lineage>
</organism>
<dbReference type="PANTHER" id="PTHR34614:SF2">
    <property type="entry name" value="TRANSPOSASE IS4-LIKE DOMAIN-CONTAINING PROTEIN"/>
    <property type="match status" value="1"/>
</dbReference>
<comment type="caution">
    <text evidence="2">The sequence shown here is derived from an EMBL/GenBank/DDBJ whole genome shotgun (WGS) entry which is preliminary data.</text>
</comment>
<dbReference type="RefSeq" id="WP_316969274.1">
    <property type="nucleotide sequence ID" value="NZ_JARFPL010000024.1"/>
</dbReference>
<evidence type="ECO:0000313" key="2">
    <source>
        <dbReference type="EMBL" id="MDF0593569.1"/>
    </source>
</evidence>
<gene>
    <name evidence="2" type="ORF">P0O24_08240</name>
</gene>
<accession>A0ABT5XFS4</accession>
<dbReference type="EMBL" id="JARFPL010000024">
    <property type="protein sequence ID" value="MDF0593569.1"/>
    <property type="molecule type" value="Genomic_DNA"/>
</dbReference>
<evidence type="ECO:0000313" key="3">
    <source>
        <dbReference type="Proteomes" id="UP001215956"/>
    </source>
</evidence>
<evidence type="ECO:0000259" key="1">
    <source>
        <dbReference type="Pfam" id="PF14104"/>
    </source>
</evidence>
<reference evidence="2 3" key="1">
    <citation type="submission" date="2023-03" db="EMBL/GenBank/DDBJ databases">
        <title>Whole genome sequencing of Methanotrichaceae archaeon M04Ac.</title>
        <authorList>
            <person name="Khomyakova M.A."/>
            <person name="Merkel A.Y."/>
            <person name="Slobodkin A.I."/>
        </authorList>
    </citation>
    <scope>NUCLEOTIDE SEQUENCE [LARGE SCALE GENOMIC DNA]</scope>
    <source>
        <strain evidence="2 3">M04Ac</strain>
    </source>
</reference>
<sequence>MEIRTLPLDHLGLVSGVFDQLDIADLIDDRLPKKRNHNLEHSRLIKAMILNGLGYVGQRLYLFPEF</sequence>
<dbReference type="InterPro" id="IPR025457">
    <property type="entry name" value="DUF4277"/>
</dbReference>
<protein>
    <submittedName>
        <fullName evidence="2">DUF4277 domain-containing protein</fullName>
    </submittedName>
</protein>
<dbReference type="PANTHER" id="PTHR34614">
    <property type="match status" value="1"/>
</dbReference>
<feature type="domain" description="DUF4277" evidence="1">
    <location>
        <begin position="7"/>
        <end position="66"/>
    </location>
</feature>
<keyword evidence="3" id="KW-1185">Reference proteome</keyword>
<dbReference type="Proteomes" id="UP001215956">
    <property type="component" value="Unassembled WGS sequence"/>
</dbReference>
<name>A0ABT5XFS4_9EURY</name>
<feature type="non-terminal residue" evidence="2">
    <location>
        <position position="66"/>
    </location>
</feature>
<proteinExistence type="predicted"/>